<dbReference type="Gene3D" id="3.40.50.1000">
    <property type="entry name" value="HAD superfamily/HAD-like"/>
    <property type="match status" value="1"/>
</dbReference>
<reference evidence="4 5" key="1">
    <citation type="submission" date="2022-02" db="EMBL/GenBank/DDBJ databases">
        <title>Paenibacillus sp. MBLB1776 Whole Genome Shotgun Sequencing.</title>
        <authorList>
            <person name="Hwang C.Y."/>
            <person name="Cho E.-S."/>
            <person name="Seo M.-J."/>
        </authorList>
    </citation>
    <scope>NUCLEOTIDE SEQUENCE [LARGE SCALE GENOMIC DNA]</scope>
    <source>
        <strain evidence="4 5">MBLB1776</strain>
    </source>
</reference>
<dbReference type="AlphaFoldDB" id="A0AA96LH87"/>
<dbReference type="Proteomes" id="UP001305702">
    <property type="component" value="Chromosome"/>
</dbReference>
<dbReference type="NCBIfam" id="TIGR01549">
    <property type="entry name" value="HAD-SF-IA-v1"/>
    <property type="match status" value="1"/>
</dbReference>
<dbReference type="PANTHER" id="PTHR46470">
    <property type="entry name" value="N-ACYLNEURAMINATE-9-PHOSPHATASE"/>
    <property type="match status" value="1"/>
</dbReference>
<proteinExistence type="predicted"/>
<dbReference type="KEGG" id="paun:MJA45_02535"/>
<dbReference type="SFLD" id="SFLDG01129">
    <property type="entry name" value="C1.5:_HAD__Beta-PGM__Phosphata"/>
    <property type="match status" value="1"/>
</dbReference>
<comment type="cofactor">
    <cofactor evidence="1">
        <name>Mg(2+)</name>
        <dbReference type="ChEBI" id="CHEBI:18420"/>
    </cofactor>
</comment>
<dbReference type="EMBL" id="CP130318">
    <property type="protein sequence ID" value="WNQ11956.1"/>
    <property type="molecule type" value="Genomic_DNA"/>
</dbReference>
<organism evidence="4 5">
    <name type="scientific">Paenibacillus aurantius</name>
    <dbReference type="NCBI Taxonomy" id="2918900"/>
    <lineage>
        <taxon>Bacteria</taxon>
        <taxon>Bacillati</taxon>
        <taxon>Bacillota</taxon>
        <taxon>Bacilli</taxon>
        <taxon>Bacillales</taxon>
        <taxon>Paenibacillaceae</taxon>
        <taxon>Paenibacillus</taxon>
    </lineage>
</organism>
<accession>A0AA96LH87</accession>
<evidence type="ECO:0000256" key="3">
    <source>
        <dbReference type="ARBA" id="ARBA00022842"/>
    </source>
</evidence>
<dbReference type="Pfam" id="PF00702">
    <property type="entry name" value="Hydrolase"/>
    <property type="match status" value="1"/>
</dbReference>
<keyword evidence="5" id="KW-1185">Reference proteome</keyword>
<dbReference type="SFLD" id="SFLDS00003">
    <property type="entry name" value="Haloacid_Dehalogenase"/>
    <property type="match status" value="1"/>
</dbReference>
<dbReference type="InterPro" id="IPR023214">
    <property type="entry name" value="HAD_sf"/>
</dbReference>
<dbReference type="SUPFAM" id="SSF56784">
    <property type="entry name" value="HAD-like"/>
    <property type="match status" value="1"/>
</dbReference>
<sequence>MSSVQAVLFDLYETLITEYAGGSRKVSREGRDYASLLGLSNEEFKREWGRRHEPRMTGALATFPLVVQDILSERGLKGEDEVLASLYQERLQEKAVPFEDIPEEIVDMLEGLKAKGLRLALISNCTEEEVRAWPASRIASYFDVILFSYEEGCAKPDRRIYERVCSRLQVRAEECLFVGDGGSNELDGAVQSGMKAYQACWFVPDSISGGISGYPKLNKPSELLEQVDALM</sequence>
<evidence type="ECO:0000256" key="2">
    <source>
        <dbReference type="ARBA" id="ARBA00022801"/>
    </source>
</evidence>
<dbReference type="GO" id="GO:0016787">
    <property type="term" value="F:hydrolase activity"/>
    <property type="evidence" value="ECO:0007669"/>
    <property type="project" value="UniProtKB-KW"/>
</dbReference>
<dbReference type="GO" id="GO:0044281">
    <property type="term" value="P:small molecule metabolic process"/>
    <property type="evidence" value="ECO:0007669"/>
    <property type="project" value="UniProtKB-ARBA"/>
</dbReference>
<keyword evidence="3" id="KW-0460">Magnesium</keyword>
<evidence type="ECO:0000256" key="1">
    <source>
        <dbReference type="ARBA" id="ARBA00001946"/>
    </source>
</evidence>
<evidence type="ECO:0000313" key="5">
    <source>
        <dbReference type="Proteomes" id="UP001305702"/>
    </source>
</evidence>
<dbReference type="InterPro" id="IPR036412">
    <property type="entry name" value="HAD-like_sf"/>
</dbReference>
<dbReference type="InterPro" id="IPR051400">
    <property type="entry name" value="HAD-like_hydrolase"/>
</dbReference>
<dbReference type="PRINTS" id="PR00413">
    <property type="entry name" value="HADHALOGNASE"/>
</dbReference>
<dbReference type="RefSeq" id="WP_315605732.1">
    <property type="nucleotide sequence ID" value="NZ_CP130318.1"/>
</dbReference>
<evidence type="ECO:0000313" key="4">
    <source>
        <dbReference type="EMBL" id="WNQ11956.1"/>
    </source>
</evidence>
<gene>
    <name evidence="4" type="ORF">MJA45_02535</name>
</gene>
<dbReference type="InterPro" id="IPR006439">
    <property type="entry name" value="HAD-SF_hydro_IA"/>
</dbReference>
<keyword evidence="2 4" id="KW-0378">Hydrolase</keyword>
<name>A0AA96LH87_9BACL</name>
<protein>
    <submittedName>
        <fullName evidence="4">HAD-IA family hydrolase</fullName>
    </submittedName>
</protein>